<dbReference type="GO" id="GO:0006900">
    <property type="term" value="P:vesicle budding from membrane"/>
    <property type="evidence" value="ECO:0007669"/>
    <property type="project" value="TreeGrafter"/>
</dbReference>
<keyword evidence="3" id="KW-0813">Transport</keyword>
<keyword evidence="4" id="KW-0967">Endosome</keyword>
<reference evidence="9" key="1">
    <citation type="journal article" date="2015" name="PLoS Genet.">
        <title>The dynamic genome and transcriptome of the human fungal pathogen Blastomyces and close relative Emmonsia.</title>
        <authorList>
            <person name="Munoz J.F."/>
            <person name="Gauthier G.M."/>
            <person name="Desjardins C.A."/>
            <person name="Gallo J.E."/>
            <person name="Holder J."/>
            <person name="Sullivan T.D."/>
            <person name="Marty A.J."/>
            <person name="Carmen J.C."/>
            <person name="Chen Z."/>
            <person name="Ding L."/>
            <person name="Gujja S."/>
            <person name="Magrini V."/>
            <person name="Misas E."/>
            <person name="Mitreva M."/>
            <person name="Priest M."/>
            <person name="Saif S."/>
            <person name="Whiston E.A."/>
            <person name="Young S."/>
            <person name="Zeng Q."/>
            <person name="Goldman W.E."/>
            <person name="Mardis E.R."/>
            <person name="Taylor J.W."/>
            <person name="McEwen J.G."/>
            <person name="Clay O.K."/>
            <person name="Klein B.S."/>
            <person name="Cuomo C.A."/>
        </authorList>
    </citation>
    <scope>NUCLEOTIDE SEQUENCE [LARGE SCALE GENOMIC DNA]</scope>
    <source>
        <strain evidence="9">UAMH 3008</strain>
    </source>
</reference>
<keyword evidence="5" id="KW-0653">Protein transport</keyword>
<gene>
    <name evidence="8" type="ORF">EMCG_03925</name>
</gene>
<comment type="subcellular location">
    <subcellularLocation>
        <location evidence="1">Endosome membrane</location>
    </subcellularLocation>
</comment>
<evidence type="ECO:0000256" key="2">
    <source>
        <dbReference type="ARBA" id="ARBA00006190"/>
    </source>
</evidence>
<evidence type="ECO:0000256" key="6">
    <source>
        <dbReference type="ARBA" id="ARBA00023136"/>
    </source>
</evidence>
<protein>
    <recommendedName>
        <fullName evidence="10">Charged multivesicular body protein 6</fullName>
    </recommendedName>
</protein>
<dbReference type="PANTHER" id="PTHR22761">
    <property type="entry name" value="CHARGED MULTIVESICULAR BODY PROTEIN"/>
    <property type="match status" value="1"/>
</dbReference>
<organism evidence="8 9">
    <name type="scientific">[Emmonsia] crescens</name>
    <dbReference type="NCBI Taxonomy" id="73230"/>
    <lineage>
        <taxon>Eukaryota</taxon>
        <taxon>Fungi</taxon>
        <taxon>Dikarya</taxon>
        <taxon>Ascomycota</taxon>
        <taxon>Pezizomycotina</taxon>
        <taxon>Eurotiomycetes</taxon>
        <taxon>Eurotiomycetidae</taxon>
        <taxon>Onygenales</taxon>
        <taxon>Ajellomycetaceae</taxon>
        <taxon>Emergomyces</taxon>
    </lineage>
</organism>
<evidence type="ECO:0000256" key="5">
    <source>
        <dbReference type="ARBA" id="ARBA00022927"/>
    </source>
</evidence>
<comment type="caution">
    <text evidence="8">The sequence shown here is derived from an EMBL/GenBank/DDBJ whole genome shotgun (WGS) entry which is preliminary data.</text>
</comment>
<evidence type="ECO:0000313" key="8">
    <source>
        <dbReference type="EMBL" id="KKZ61443.1"/>
    </source>
</evidence>
<proteinExistence type="inferred from homology"/>
<evidence type="ECO:0008006" key="10">
    <source>
        <dbReference type="Google" id="ProtNLM"/>
    </source>
</evidence>
<dbReference type="EMBL" id="LCZI01001299">
    <property type="protein sequence ID" value="KKZ61443.1"/>
    <property type="molecule type" value="Genomic_DNA"/>
</dbReference>
<keyword evidence="6" id="KW-0472">Membrane</keyword>
<dbReference type="Gene3D" id="1.10.287.1060">
    <property type="entry name" value="ESAT-6-like"/>
    <property type="match status" value="1"/>
</dbReference>
<dbReference type="VEuPathDB" id="FungiDB:EMCG_03925"/>
<dbReference type="Proteomes" id="UP000034164">
    <property type="component" value="Unassembled WGS sequence"/>
</dbReference>
<evidence type="ECO:0000256" key="3">
    <source>
        <dbReference type="ARBA" id="ARBA00022448"/>
    </source>
</evidence>
<evidence type="ECO:0000313" key="9">
    <source>
        <dbReference type="Proteomes" id="UP000034164"/>
    </source>
</evidence>
<accession>A0A0G2HTS9</accession>
<name>A0A0G2HTS9_9EURO</name>
<dbReference type="OrthoDB" id="441172at2759"/>
<comment type="similarity">
    <text evidence="2">Belongs to the SNF7 family.</text>
</comment>
<dbReference type="InterPro" id="IPR005024">
    <property type="entry name" value="Snf7_fam"/>
</dbReference>
<evidence type="ECO:0000256" key="4">
    <source>
        <dbReference type="ARBA" id="ARBA00022753"/>
    </source>
</evidence>
<dbReference type="AlphaFoldDB" id="A0A0G2HTS9"/>
<dbReference type="GO" id="GO:0015031">
    <property type="term" value="P:protein transport"/>
    <property type="evidence" value="ECO:0007669"/>
    <property type="project" value="UniProtKB-KW"/>
</dbReference>
<evidence type="ECO:0000256" key="1">
    <source>
        <dbReference type="ARBA" id="ARBA00004608"/>
    </source>
</evidence>
<dbReference type="PANTHER" id="PTHR22761:SF5">
    <property type="entry name" value="CHARGED MULTIVESICULAR BODY PROTEIN 6"/>
    <property type="match status" value="1"/>
</dbReference>
<sequence length="268" mass="30157">MGNSSSSQKISAQDRYILPPSKPILHPQLLPQLPNISPSVHASQNYMHYHSCRYIKANHSTPPSPKPSHRAILDLKIQRDKLHQYQKRITTLTDRETQIARECLARNDRSRALLALRRKKYQQSLLAKTDAQLDQLERLTGSVEFALVQKDVLFGLSQGTKVLQTIHREMGGLEGVEKLMGESEEARAYQEEVSRMLGGQMSNQDEDEVEDELEAMEQAMEQAISGPVSLPDVPTSALPEEAEQEKQEKAKQRAKARARARAAVPMEA</sequence>
<evidence type="ECO:0000256" key="7">
    <source>
        <dbReference type="SAM" id="MobiDB-lite"/>
    </source>
</evidence>
<dbReference type="GO" id="GO:0032511">
    <property type="term" value="P:late endosome to vacuole transport via multivesicular body sorting pathway"/>
    <property type="evidence" value="ECO:0007669"/>
    <property type="project" value="TreeGrafter"/>
</dbReference>
<dbReference type="GO" id="GO:0000815">
    <property type="term" value="C:ESCRT III complex"/>
    <property type="evidence" value="ECO:0007669"/>
    <property type="project" value="TreeGrafter"/>
</dbReference>
<dbReference type="GO" id="GO:0005771">
    <property type="term" value="C:multivesicular body"/>
    <property type="evidence" value="ECO:0007669"/>
    <property type="project" value="TreeGrafter"/>
</dbReference>
<dbReference type="Pfam" id="PF03357">
    <property type="entry name" value="Snf7"/>
    <property type="match status" value="1"/>
</dbReference>
<feature type="region of interest" description="Disordered" evidence="7">
    <location>
        <begin position="224"/>
        <end position="268"/>
    </location>
</feature>